<dbReference type="InterPro" id="IPR011712">
    <property type="entry name" value="Sig_transdc_His_kin_sub3_dim/P"/>
</dbReference>
<dbReference type="InterPro" id="IPR050482">
    <property type="entry name" value="Sensor_HK_TwoCompSys"/>
</dbReference>
<evidence type="ECO:0000256" key="3">
    <source>
        <dbReference type="ARBA" id="ARBA00022741"/>
    </source>
</evidence>
<dbReference type="Pfam" id="PF07730">
    <property type="entry name" value="HisKA_3"/>
    <property type="match status" value="1"/>
</dbReference>
<dbReference type="GO" id="GO:0016301">
    <property type="term" value="F:kinase activity"/>
    <property type="evidence" value="ECO:0007669"/>
    <property type="project" value="UniProtKB-KW"/>
</dbReference>
<evidence type="ECO:0000259" key="9">
    <source>
        <dbReference type="PROSITE" id="PS50109"/>
    </source>
</evidence>
<keyword evidence="11" id="KW-1185">Reference proteome</keyword>
<dbReference type="InterPro" id="IPR036890">
    <property type="entry name" value="HATPase_C_sf"/>
</dbReference>
<accession>A0ABW2V4Y3</accession>
<keyword evidence="8" id="KW-0175">Coiled coil</keyword>
<gene>
    <name evidence="10" type="ORF">ACFQWB_14830</name>
</gene>
<comment type="subcellular location">
    <subcellularLocation>
        <location evidence="7">Cytoplasm</location>
    </subcellularLocation>
</comment>
<dbReference type="PANTHER" id="PTHR24421:SF55">
    <property type="entry name" value="SENSOR HISTIDINE KINASE YDFH"/>
    <property type="match status" value="1"/>
</dbReference>
<dbReference type="InterPro" id="IPR008595">
    <property type="entry name" value="DegS"/>
</dbReference>
<dbReference type="Gene3D" id="3.30.565.10">
    <property type="entry name" value="Histidine kinase-like ATPase, C-terminal domain"/>
    <property type="match status" value="1"/>
</dbReference>
<dbReference type="EC" id="3.1.3.-" evidence="7"/>
<keyword evidence="5 7" id="KW-0067">ATP-binding</keyword>
<dbReference type="InterPro" id="IPR003594">
    <property type="entry name" value="HATPase_dom"/>
</dbReference>
<dbReference type="EC" id="2.7.13.3" evidence="7"/>
<protein>
    <recommendedName>
        <fullName evidence="7">Signal transduction histidine-protein kinase/phosphatase DegS</fullName>
        <ecNumber evidence="7">2.7.13.3</ecNumber>
        <ecNumber evidence="7">3.1.3.-</ecNumber>
    </recommendedName>
</protein>
<feature type="coiled-coil region" evidence="8">
    <location>
        <begin position="28"/>
        <end position="76"/>
    </location>
</feature>
<keyword evidence="6 7" id="KW-0902">Two-component regulatory system</keyword>
<comment type="catalytic activity">
    <reaction evidence="1 7">
        <text>ATP + protein L-histidine = ADP + protein N-phospho-L-histidine.</text>
        <dbReference type="EC" id="2.7.13.3"/>
    </reaction>
</comment>
<dbReference type="PANTHER" id="PTHR24421">
    <property type="entry name" value="NITRATE/NITRITE SENSOR PROTEIN NARX-RELATED"/>
    <property type="match status" value="1"/>
</dbReference>
<organism evidence="10 11">
    <name type="scientific">Paenibacillus thermoaerophilus</name>
    <dbReference type="NCBI Taxonomy" id="1215385"/>
    <lineage>
        <taxon>Bacteria</taxon>
        <taxon>Bacillati</taxon>
        <taxon>Bacillota</taxon>
        <taxon>Bacilli</taxon>
        <taxon>Bacillales</taxon>
        <taxon>Paenibacillaceae</taxon>
        <taxon>Paenibacillus</taxon>
    </lineage>
</organism>
<comment type="function">
    <text evidence="7">Member of the two-component regulatory system DegS/DegU, which plays an important role in the transition growth phase.</text>
</comment>
<feature type="domain" description="Histidine kinase" evidence="9">
    <location>
        <begin position="182"/>
        <end position="376"/>
    </location>
</feature>
<evidence type="ECO:0000256" key="6">
    <source>
        <dbReference type="ARBA" id="ARBA00023012"/>
    </source>
</evidence>
<sequence>MQADAIDQIIKNAIRVMEDSKYQIYEISQGARSEYAHLKRELDEINKTAAETIEMVDKLEVEFRRARIRLTEVSRDFNRYNEADIRTAYEQATSLQLQLSIFREKEQNNKIRRDDIQRRLKNVEKTVERAEVLVSQINVVLEYLSGDLNQVTRILESAKNRQQLGFKIILAQEEERRRISREIHDDLAQSLAHIVLRAEIAERMLMKQDLDAVRVELSDMKSQIRSSLEEVRKMIFNLRPMALDDLGLAPALRKYIQDFEERTKIHADFEVFGKEVRLPSPMEVAIYRLVQESFSNVYKHARATYIRVELTFQRQMVRLIVQDNGVGFQVGKDDAEIGRFGLMGMRERVELLEGELQIESAPDRGTKISLAIPISVEQKEEY</sequence>
<reference evidence="11" key="1">
    <citation type="journal article" date="2019" name="Int. J. Syst. Evol. Microbiol.">
        <title>The Global Catalogue of Microorganisms (GCM) 10K type strain sequencing project: providing services to taxonomists for standard genome sequencing and annotation.</title>
        <authorList>
            <consortium name="The Broad Institute Genomics Platform"/>
            <consortium name="The Broad Institute Genome Sequencing Center for Infectious Disease"/>
            <person name="Wu L."/>
            <person name="Ma J."/>
        </authorList>
    </citation>
    <scope>NUCLEOTIDE SEQUENCE [LARGE SCALE GENOMIC DNA]</scope>
    <source>
        <strain evidence="11">JCM 18657</strain>
    </source>
</reference>
<evidence type="ECO:0000256" key="1">
    <source>
        <dbReference type="ARBA" id="ARBA00000085"/>
    </source>
</evidence>
<evidence type="ECO:0000256" key="5">
    <source>
        <dbReference type="ARBA" id="ARBA00022840"/>
    </source>
</evidence>
<dbReference type="SMART" id="SM00387">
    <property type="entry name" value="HATPase_c"/>
    <property type="match status" value="1"/>
</dbReference>
<keyword evidence="7" id="KW-0904">Protein phosphatase</keyword>
<keyword evidence="7" id="KW-0963">Cytoplasm</keyword>
<evidence type="ECO:0000313" key="10">
    <source>
        <dbReference type="EMBL" id="MFC7751192.1"/>
    </source>
</evidence>
<name>A0ABW2V4Y3_9BACL</name>
<evidence type="ECO:0000256" key="7">
    <source>
        <dbReference type="PIRNR" id="PIRNR003169"/>
    </source>
</evidence>
<dbReference type="EMBL" id="JBHTGQ010000039">
    <property type="protein sequence ID" value="MFC7751192.1"/>
    <property type="molecule type" value="Genomic_DNA"/>
</dbReference>
<dbReference type="SUPFAM" id="SSF55874">
    <property type="entry name" value="ATPase domain of HSP90 chaperone/DNA topoisomerase II/histidine kinase"/>
    <property type="match status" value="1"/>
</dbReference>
<dbReference type="CDD" id="cd16917">
    <property type="entry name" value="HATPase_UhpB-NarQ-NarX-like"/>
    <property type="match status" value="1"/>
</dbReference>
<dbReference type="PIRSF" id="PIRSF003169">
    <property type="entry name" value="STHK_DegS"/>
    <property type="match status" value="1"/>
</dbReference>
<dbReference type="RefSeq" id="WP_138789932.1">
    <property type="nucleotide sequence ID" value="NZ_JBHTGQ010000039.1"/>
</dbReference>
<keyword evidence="3 7" id="KW-0547">Nucleotide-binding</keyword>
<comment type="caution">
    <text evidence="10">The sequence shown here is derived from an EMBL/GenBank/DDBJ whole genome shotgun (WGS) entry which is preliminary data.</text>
</comment>
<keyword evidence="4 7" id="KW-0418">Kinase</keyword>
<dbReference type="Pfam" id="PF05384">
    <property type="entry name" value="DegS"/>
    <property type="match status" value="1"/>
</dbReference>
<keyword evidence="2 7" id="KW-0808">Transferase</keyword>
<keyword evidence="7" id="KW-0378">Hydrolase</keyword>
<dbReference type="Gene3D" id="1.20.5.1930">
    <property type="match status" value="1"/>
</dbReference>
<dbReference type="InterPro" id="IPR016381">
    <property type="entry name" value="Sig_transdc_His_kinase_DegS"/>
</dbReference>
<evidence type="ECO:0000313" key="11">
    <source>
        <dbReference type="Proteomes" id="UP001596528"/>
    </source>
</evidence>
<dbReference type="PROSITE" id="PS50109">
    <property type="entry name" value="HIS_KIN"/>
    <property type="match status" value="1"/>
</dbReference>
<proteinExistence type="predicted"/>
<evidence type="ECO:0000256" key="8">
    <source>
        <dbReference type="SAM" id="Coils"/>
    </source>
</evidence>
<dbReference type="Proteomes" id="UP001596528">
    <property type="component" value="Unassembled WGS sequence"/>
</dbReference>
<evidence type="ECO:0000256" key="2">
    <source>
        <dbReference type="ARBA" id="ARBA00022679"/>
    </source>
</evidence>
<dbReference type="Pfam" id="PF02518">
    <property type="entry name" value="HATPase_c"/>
    <property type="match status" value="1"/>
</dbReference>
<dbReference type="InterPro" id="IPR005467">
    <property type="entry name" value="His_kinase_dom"/>
</dbReference>
<evidence type="ECO:0000256" key="4">
    <source>
        <dbReference type="ARBA" id="ARBA00022777"/>
    </source>
</evidence>